<dbReference type="SMART" id="SM00304">
    <property type="entry name" value="HAMP"/>
    <property type="match status" value="1"/>
</dbReference>
<evidence type="ECO:0000313" key="13">
    <source>
        <dbReference type="EMBL" id="SEP36637.1"/>
    </source>
</evidence>
<sequence>MTVRTRLILIFSLLSAAMLLIATSTGYFFTKSQLDEEIHKELALASQSQIHQLDGWLINKTKILESTASTIESTTGTAAVLGPHLSGYQKIDKGILSVYMGTSDGKMIDGSGWTPPADYDPRTRSWYTQAMQDKKLTFTDPYIDADSKQMVVSVALPLTTPNGQSTAVMAEDILLQTLVETVNEIKVNGQGYAFLLDSKGFMLAHPDPNVVSKNILEDSQFKALADLTKDALGKNNVFKTYQENGQHMLVIFNTIPSTNWTLAISVPEDYIYQPLTTLGRLFIAIAVLSVLIVIAVTYFGAKQITRPLEKLAVKFNSLSQGDLTVQTEVRGKDEFATLAKGFNYMINNLRDIIRQLRTNAEIVASSSEQLTASAEQSAQASGHIAESSMKLAAGSENQLNSIDTAMTSINEMATGIQHIAANTQAVTAASEATATAATNGGQRVTAAIRQMEIISDTVTESAAVVSKLGERSKEITQIVDTIASIASQTNLLALNAAIEAARAGEQGKGFAVVADEVRKLAEQSQNSAKQIAELITEIQQETDHAVLVMQNGTHEVKNGTAAVHTAGQAFTEITDLVGQVSAQVTDMSAAIQQIAAGSQEVVTAVNRIDEIGNQSVEEIANVSAAAEQQSASMEEIASSSSHLSKLAHELDQLVHKFKI</sequence>
<comment type="subcellular location">
    <subcellularLocation>
        <location evidence="1">Cell membrane</location>
        <topology evidence="1">Multi-pass membrane protein</topology>
    </subcellularLocation>
</comment>
<dbReference type="PANTHER" id="PTHR32089">
    <property type="entry name" value="METHYL-ACCEPTING CHEMOTAXIS PROTEIN MCPB"/>
    <property type="match status" value="1"/>
</dbReference>
<keyword evidence="5 10" id="KW-1133">Transmembrane helix</keyword>
<dbReference type="Gene3D" id="3.30.450.20">
    <property type="entry name" value="PAS domain"/>
    <property type="match status" value="2"/>
</dbReference>
<feature type="domain" description="HAMP" evidence="12">
    <location>
        <begin position="302"/>
        <end position="354"/>
    </location>
</feature>
<dbReference type="SUPFAM" id="SSF58104">
    <property type="entry name" value="Methyl-accepting chemotaxis protein (MCP) signaling domain"/>
    <property type="match status" value="1"/>
</dbReference>
<dbReference type="STRING" id="112903.SAMN04490178_12158"/>
<dbReference type="Proteomes" id="UP000198847">
    <property type="component" value="Unassembled WGS sequence"/>
</dbReference>
<dbReference type="OrthoDB" id="136416at2"/>
<evidence type="ECO:0000259" key="11">
    <source>
        <dbReference type="PROSITE" id="PS50111"/>
    </source>
</evidence>
<keyword evidence="7 9" id="KW-0807">Transducer</keyword>
<evidence type="ECO:0000256" key="5">
    <source>
        <dbReference type="ARBA" id="ARBA00022989"/>
    </source>
</evidence>
<evidence type="ECO:0000313" key="14">
    <source>
        <dbReference type="Proteomes" id="UP000198847"/>
    </source>
</evidence>
<reference evidence="13 14" key="1">
    <citation type="submission" date="2016-10" db="EMBL/GenBank/DDBJ databases">
        <authorList>
            <person name="de Groot N.N."/>
        </authorList>
    </citation>
    <scope>NUCLEOTIDE SEQUENCE [LARGE SCALE GENOMIC DNA]</scope>
    <source>
        <strain evidence="13 14">DSM 13305</strain>
    </source>
</reference>
<dbReference type="AlphaFoldDB" id="A0A1H8XA91"/>
<evidence type="ECO:0000259" key="12">
    <source>
        <dbReference type="PROSITE" id="PS50885"/>
    </source>
</evidence>
<dbReference type="SMART" id="SM00283">
    <property type="entry name" value="MA"/>
    <property type="match status" value="1"/>
</dbReference>
<evidence type="ECO:0000256" key="10">
    <source>
        <dbReference type="SAM" id="Phobius"/>
    </source>
</evidence>
<dbReference type="PROSITE" id="PS50885">
    <property type="entry name" value="HAMP"/>
    <property type="match status" value="1"/>
</dbReference>
<evidence type="ECO:0000256" key="8">
    <source>
        <dbReference type="ARBA" id="ARBA00029447"/>
    </source>
</evidence>
<dbReference type="CDD" id="cd12913">
    <property type="entry name" value="PDC1_MCP_like"/>
    <property type="match status" value="1"/>
</dbReference>
<dbReference type="Gene3D" id="1.10.287.950">
    <property type="entry name" value="Methyl-accepting chemotaxis protein"/>
    <property type="match status" value="1"/>
</dbReference>
<keyword evidence="3" id="KW-0145">Chemotaxis</keyword>
<dbReference type="EMBL" id="FODY01000021">
    <property type="protein sequence ID" value="SEP36637.1"/>
    <property type="molecule type" value="Genomic_DNA"/>
</dbReference>
<feature type="domain" description="Methyl-accepting transducer" evidence="11">
    <location>
        <begin position="373"/>
        <end position="609"/>
    </location>
</feature>
<dbReference type="FunFam" id="1.10.287.950:FF:000001">
    <property type="entry name" value="Methyl-accepting chemotaxis sensory transducer"/>
    <property type="match status" value="1"/>
</dbReference>
<evidence type="ECO:0000256" key="6">
    <source>
        <dbReference type="ARBA" id="ARBA00023136"/>
    </source>
</evidence>
<evidence type="ECO:0000256" key="7">
    <source>
        <dbReference type="ARBA" id="ARBA00023224"/>
    </source>
</evidence>
<dbReference type="Pfam" id="PF00672">
    <property type="entry name" value="HAMP"/>
    <property type="match status" value="1"/>
</dbReference>
<dbReference type="Pfam" id="PF02743">
    <property type="entry name" value="dCache_1"/>
    <property type="match status" value="1"/>
</dbReference>
<dbReference type="GO" id="GO:0006935">
    <property type="term" value="P:chemotaxis"/>
    <property type="evidence" value="ECO:0007669"/>
    <property type="project" value="UniProtKB-KW"/>
</dbReference>
<dbReference type="CDD" id="cd06225">
    <property type="entry name" value="HAMP"/>
    <property type="match status" value="1"/>
</dbReference>
<dbReference type="Gene3D" id="1.10.8.500">
    <property type="entry name" value="HAMP domain in histidine kinase"/>
    <property type="match status" value="1"/>
</dbReference>
<comment type="similarity">
    <text evidence="8">Belongs to the methyl-accepting chemotaxis (MCP) protein family.</text>
</comment>
<proteinExistence type="inferred from homology"/>
<evidence type="ECO:0000256" key="3">
    <source>
        <dbReference type="ARBA" id="ARBA00022500"/>
    </source>
</evidence>
<dbReference type="GO" id="GO:0007165">
    <property type="term" value="P:signal transduction"/>
    <property type="evidence" value="ECO:0007669"/>
    <property type="project" value="UniProtKB-KW"/>
</dbReference>
<dbReference type="InterPro" id="IPR033479">
    <property type="entry name" value="dCache_1"/>
</dbReference>
<keyword evidence="14" id="KW-1185">Reference proteome</keyword>
<dbReference type="SUPFAM" id="SSF103190">
    <property type="entry name" value="Sensory domain-like"/>
    <property type="match status" value="1"/>
</dbReference>
<keyword evidence="4 10" id="KW-0812">Transmembrane</keyword>
<dbReference type="InterPro" id="IPR003660">
    <property type="entry name" value="HAMP_dom"/>
</dbReference>
<dbReference type="InterPro" id="IPR004089">
    <property type="entry name" value="MCPsignal_dom"/>
</dbReference>
<accession>A0A1H8XA91</accession>
<dbReference type="GO" id="GO:0005886">
    <property type="term" value="C:plasma membrane"/>
    <property type="evidence" value="ECO:0007669"/>
    <property type="project" value="UniProtKB-SubCell"/>
</dbReference>
<evidence type="ECO:0000256" key="1">
    <source>
        <dbReference type="ARBA" id="ARBA00004651"/>
    </source>
</evidence>
<keyword evidence="2" id="KW-1003">Cell membrane</keyword>
<name>A0A1H8XA91_9FIRM</name>
<evidence type="ECO:0000256" key="2">
    <source>
        <dbReference type="ARBA" id="ARBA00022475"/>
    </source>
</evidence>
<protein>
    <submittedName>
        <fullName evidence="13">Methyl-accepting chemotaxis protein</fullName>
    </submittedName>
</protein>
<keyword evidence="6 10" id="KW-0472">Membrane</keyword>
<gene>
    <name evidence="13" type="ORF">SAMN04490178_12158</name>
</gene>
<dbReference type="PANTHER" id="PTHR32089:SF112">
    <property type="entry name" value="LYSOZYME-LIKE PROTEIN-RELATED"/>
    <property type="match status" value="1"/>
</dbReference>
<dbReference type="CDD" id="cd11386">
    <property type="entry name" value="MCP_signal"/>
    <property type="match status" value="1"/>
</dbReference>
<dbReference type="RefSeq" id="WP_091749474.1">
    <property type="nucleotide sequence ID" value="NZ_FODY01000021.1"/>
</dbReference>
<dbReference type="CDD" id="cd12912">
    <property type="entry name" value="PDC2_MCP_like"/>
    <property type="match status" value="1"/>
</dbReference>
<organism evidence="13 14">
    <name type="scientific">Propionispora vibrioides</name>
    <dbReference type="NCBI Taxonomy" id="112903"/>
    <lineage>
        <taxon>Bacteria</taxon>
        <taxon>Bacillati</taxon>
        <taxon>Bacillota</taxon>
        <taxon>Negativicutes</taxon>
        <taxon>Selenomonadales</taxon>
        <taxon>Sporomusaceae</taxon>
        <taxon>Propionispora</taxon>
    </lineage>
</organism>
<dbReference type="Pfam" id="PF00015">
    <property type="entry name" value="MCPsignal"/>
    <property type="match status" value="1"/>
</dbReference>
<dbReference type="PROSITE" id="PS50111">
    <property type="entry name" value="CHEMOTAXIS_TRANSDUC_2"/>
    <property type="match status" value="1"/>
</dbReference>
<feature type="transmembrane region" description="Helical" evidence="10">
    <location>
        <begin position="281"/>
        <end position="301"/>
    </location>
</feature>
<evidence type="ECO:0000256" key="9">
    <source>
        <dbReference type="PROSITE-ProRule" id="PRU00284"/>
    </source>
</evidence>
<evidence type="ECO:0000256" key="4">
    <source>
        <dbReference type="ARBA" id="ARBA00022692"/>
    </source>
</evidence>
<dbReference type="InterPro" id="IPR029151">
    <property type="entry name" value="Sensor-like_sf"/>
</dbReference>